<proteinExistence type="predicted"/>
<protein>
    <recommendedName>
        <fullName evidence="3">Heterokaryon incompatibility domain-containing protein</fullName>
    </recommendedName>
</protein>
<evidence type="ECO:0000313" key="2">
    <source>
        <dbReference type="Proteomes" id="UP000027586"/>
    </source>
</evidence>
<name>A0A068RFB5_9FUNG</name>
<accession>A0A068RFB5</accession>
<evidence type="ECO:0008006" key="3">
    <source>
        <dbReference type="Google" id="ProtNLM"/>
    </source>
</evidence>
<keyword evidence="2" id="KW-1185">Reference proteome</keyword>
<dbReference type="VEuPathDB" id="FungiDB:LCOR_00109.1"/>
<comment type="caution">
    <text evidence="1">The sequence shown here is derived from an EMBL/GenBank/DDBJ whole genome shotgun (WGS) entry which is preliminary data.</text>
</comment>
<dbReference type="EMBL" id="CBTN010000001">
    <property type="protein sequence ID" value="CDH48322.1"/>
    <property type="molecule type" value="Genomic_DNA"/>
</dbReference>
<dbReference type="OrthoDB" id="674604at2759"/>
<reference evidence="1" key="1">
    <citation type="submission" date="2013-08" db="EMBL/GenBank/DDBJ databases">
        <title>Gene expansion shapes genome architecture in the human pathogen Lichtheimia corymbifera: an evolutionary genomics analysis in the ancient terrestrial Mucorales (Mucoromycotina).</title>
        <authorList>
            <person name="Schwartze V.U."/>
            <person name="Winter S."/>
            <person name="Shelest E."/>
            <person name="Marcet-Houben M."/>
            <person name="Horn F."/>
            <person name="Wehner S."/>
            <person name="Hoffmann K."/>
            <person name="Riege K."/>
            <person name="Sammeth M."/>
            <person name="Nowrousian M."/>
            <person name="Valiante V."/>
            <person name="Linde J."/>
            <person name="Jacobsen I.D."/>
            <person name="Marz M."/>
            <person name="Brakhage A.A."/>
            <person name="Gabaldon T."/>
            <person name="Bocker S."/>
            <person name="Voigt K."/>
        </authorList>
    </citation>
    <scope>NUCLEOTIDE SEQUENCE [LARGE SCALE GENOMIC DNA]</scope>
    <source>
        <strain evidence="1">FSU 9682</strain>
    </source>
</reference>
<sequence>MTSDTDKVGEPFKIEIDKGNKHKRFFEKGLNSLLADPHFLLLYVPENDGKMKVDEIKDYVDDEEGYPMEPVSMRPAKRAPLLALLKDHPGSYWWINVLCAGTDTPPTILKEIYSCCLECIAMIDCEPTLIPQLLPLVEEGEFSDENDQHRYQKLFELVHLLFELRQSRWWSQVWTWQDMALPFGEVRLMAETGTIRPQSNTITVDDLLDKFGDVPYLTLNSDKRCTGTP</sequence>
<organism evidence="1 2">
    <name type="scientific">Lichtheimia corymbifera JMRC:FSU:9682</name>
    <dbReference type="NCBI Taxonomy" id="1263082"/>
    <lineage>
        <taxon>Eukaryota</taxon>
        <taxon>Fungi</taxon>
        <taxon>Fungi incertae sedis</taxon>
        <taxon>Mucoromycota</taxon>
        <taxon>Mucoromycotina</taxon>
        <taxon>Mucoromycetes</taxon>
        <taxon>Mucorales</taxon>
        <taxon>Lichtheimiaceae</taxon>
        <taxon>Lichtheimia</taxon>
    </lineage>
</organism>
<dbReference type="Proteomes" id="UP000027586">
    <property type="component" value="Unassembled WGS sequence"/>
</dbReference>
<evidence type="ECO:0000313" key="1">
    <source>
        <dbReference type="EMBL" id="CDH48322.1"/>
    </source>
</evidence>
<dbReference type="AlphaFoldDB" id="A0A068RFB5"/>
<gene>
    <name evidence="1" type="ORF">LCOR_00109.1</name>
</gene>